<feature type="region of interest" description="Disordered" evidence="1">
    <location>
        <begin position="123"/>
        <end position="145"/>
    </location>
</feature>
<feature type="compositionally biased region" description="Basic residues" evidence="1">
    <location>
        <begin position="22"/>
        <end position="59"/>
    </location>
</feature>
<protein>
    <submittedName>
        <fullName evidence="2">Uncharacterized protein</fullName>
    </submittedName>
</protein>
<dbReference type="AlphaFoldDB" id="A0AAD7GAV3"/>
<evidence type="ECO:0000313" key="3">
    <source>
        <dbReference type="Proteomes" id="UP001221757"/>
    </source>
</evidence>
<feature type="region of interest" description="Disordered" evidence="1">
    <location>
        <begin position="1"/>
        <end position="67"/>
    </location>
</feature>
<keyword evidence="3" id="KW-1185">Reference proteome</keyword>
<gene>
    <name evidence="2" type="ORF">B0H17DRAFT_1073071</name>
</gene>
<evidence type="ECO:0000256" key="1">
    <source>
        <dbReference type="SAM" id="MobiDB-lite"/>
    </source>
</evidence>
<evidence type="ECO:0000313" key="2">
    <source>
        <dbReference type="EMBL" id="KAJ7685847.1"/>
    </source>
</evidence>
<dbReference type="Proteomes" id="UP001221757">
    <property type="component" value="Unassembled WGS sequence"/>
</dbReference>
<name>A0AAD7GAV3_MYCRO</name>
<reference evidence="2" key="1">
    <citation type="submission" date="2023-03" db="EMBL/GenBank/DDBJ databases">
        <title>Massive genome expansion in bonnet fungi (Mycena s.s.) driven by repeated elements and novel gene families across ecological guilds.</title>
        <authorList>
            <consortium name="Lawrence Berkeley National Laboratory"/>
            <person name="Harder C.B."/>
            <person name="Miyauchi S."/>
            <person name="Viragh M."/>
            <person name="Kuo A."/>
            <person name="Thoen E."/>
            <person name="Andreopoulos B."/>
            <person name="Lu D."/>
            <person name="Skrede I."/>
            <person name="Drula E."/>
            <person name="Henrissat B."/>
            <person name="Morin E."/>
            <person name="Kohler A."/>
            <person name="Barry K."/>
            <person name="LaButti K."/>
            <person name="Morin E."/>
            <person name="Salamov A."/>
            <person name="Lipzen A."/>
            <person name="Mereny Z."/>
            <person name="Hegedus B."/>
            <person name="Baldrian P."/>
            <person name="Stursova M."/>
            <person name="Weitz H."/>
            <person name="Taylor A."/>
            <person name="Grigoriev I.V."/>
            <person name="Nagy L.G."/>
            <person name="Martin F."/>
            <person name="Kauserud H."/>
        </authorList>
    </citation>
    <scope>NUCLEOTIDE SEQUENCE</scope>
    <source>
        <strain evidence="2">CBHHK067</strain>
    </source>
</reference>
<dbReference type="EMBL" id="JARKIE010000102">
    <property type="protein sequence ID" value="KAJ7685847.1"/>
    <property type="molecule type" value="Genomic_DNA"/>
</dbReference>
<comment type="caution">
    <text evidence="2">The sequence shown here is derived from an EMBL/GenBank/DDBJ whole genome shotgun (WGS) entry which is preliminary data.</text>
</comment>
<sequence length="145" mass="16586">MMKRPSAVPSTRPLWNPDTTRIRRPSRHPARRKLPAPRARPARATRRHGPYARHYRHARPLTDKPTVSASEAELSLQPTADPMLKVNHCTVLWNYDKHWYDDCSRTSRTAHATWDIARRVKTAARSSTAGRTCRAPSKSRRSTSA</sequence>
<accession>A0AAD7GAV3</accession>
<proteinExistence type="predicted"/>
<organism evidence="2 3">
    <name type="scientific">Mycena rosella</name>
    <name type="common">Pink bonnet</name>
    <name type="synonym">Agaricus rosellus</name>
    <dbReference type="NCBI Taxonomy" id="1033263"/>
    <lineage>
        <taxon>Eukaryota</taxon>
        <taxon>Fungi</taxon>
        <taxon>Dikarya</taxon>
        <taxon>Basidiomycota</taxon>
        <taxon>Agaricomycotina</taxon>
        <taxon>Agaricomycetes</taxon>
        <taxon>Agaricomycetidae</taxon>
        <taxon>Agaricales</taxon>
        <taxon>Marasmiineae</taxon>
        <taxon>Mycenaceae</taxon>
        <taxon>Mycena</taxon>
    </lineage>
</organism>